<keyword evidence="5" id="KW-0229">DNA integration</keyword>
<dbReference type="InterPro" id="IPR050090">
    <property type="entry name" value="Tyrosine_recombinase_XerCD"/>
</dbReference>
<evidence type="ECO:0000256" key="4">
    <source>
        <dbReference type="ARBA" id="ARBA00022829"/>
    </source>
</evidence>
<dbReference type="KEGG" id="fpf:DCC35_00840"/>
<keyword evidence="7" id="KW-0233">DNA recombination</keyword>
<evidence type="ECO:0000256" key="8">
    <source>
        <dbReference type="ARBA" id="ARBA00023306"/>
    </source>
</evidence>
<keyword evidence="2" id="KW-0963">Cytoplasm</keyword>
<dbReference type="OrthoDB" id="9801717at2"/>
<dbReference type="EMBL" id="CP028923">
    <property type="protein sequence ID" value="QCK13397.1"/>
    <property type="molecule type" value="Genomic_DNA"/>
</dbReference>
<dbReference type="AlphaFoldDB" id="A0A4D7JFB6"/>
<gene>
    <name evidence="12" type="ORF">DCC35_00840</name>
</gene>
<dbReference type="Gene3D" id="1.10.150.130">
    <property type="match status" value="1"/>
</dbReference>
<dbReference type="Pfam" id="PF02899">
    <property type="entry name" value="Phage_int_SAM_1"/>
    <property type="match status" value="1"/>
</dbReference>
<evidence type="ECO:0000259" key="11">
    <source>
        <dbReference type="PROSITE" id="PS51900"/>
    </source>
</evidence>
<dbReference type="InterPro" id="IPR002104">
    <property type="entry name" value="Integrase_catalytic"/>
</dbReference>
<evidence type="ECO:0000313" key="12">
    <source>
        <dbReference type="EMBL" id="QCK13397.1"/>
    </source>
</evidence>
<evidence type="ECO:0000256" key="9">
    <source>
        <dbReference type="PROSITE-ProRule" id="PRU01248"/>
    </source>
</evidence>
<sequence length="298" mass="34804">MLESFLNYISHQKRYSGNTVEAYQRDLSQYLTYLEETFEIKDEAEADYNHIRSWIVSMIEVDAKPTTINRKLASVKAFYKYLLKHEVIESNPALMVRSLKKPSRLPQFILEEDIVELLDDIKPSEENEKDFNAWRQYIIFSLLYTTGMRRAELIDLKEEDINFFNARIKVTGKRNKQRIIPLPKFILKDVKKYIELKKLHFNNNDSSYLIVNNSGDQSYPMLVQTTIKKLLNAQKTKVNKRSPHVLRHSYATHLLSNGADINSVKELLGHAGLAATQVYTHRSIKELKRVFEQAHPKA</sequence>
<proteinExistence type="predicted"/>
<dbReference type="RefSeq" id="WP_137088991.1">
    <property type="nucleotide sequence ID" value="NZ_CP028923.1"/>
</dbReference>
<evidence type="ECO:0000256" key="6">
    <source>
        <dbReference type="ARBA" id="ARBA00023125"/>
    </source>
</evidence>
<dbReference type="Pfam" id="PF00589">
    <property type="entry name" value="Phage_integrase"/>
    <property type="match status" value="1"/>
</dbReference>
<evidence type="ECO:0000259" key="10">
    <source>
        <dbReference type="PROSITE" id="PS51898"/>
    </source>
</evidence>
<dbReference type="SUPFAM" id="SSF56349">
    <property type="entry name" value="DNA breaking-rejoining enzymes"/>
    <property type="match status" value="1"/>
</dbReference>
<comment type="subcellular location">
    <subcellularLocation>
        <location evidence="1">Cytoplasm</location>
    </subcellularLocation>
</comment>
<keyword evidence="13" id="KW-1185">Reference proteome</keyword>
<keyword evidence="4" id="KW-0159">Chromosome partition</keyword>
<dbReference type="GO" id="GO:0051301">
    <property type="term" value="P:cell division"/>
    <property type="evidence" value="ECO:0007669"/>
    <property type="project" value="UniProtKB-KW"/>
</dbReference>
<evidence type="ECO:0000256" key="2">
    <source>
        <dbReference type="ARBA" id="ARBA00022490"/>
    </source>
</evidence>
<accession>A0A4D7JFB6</accession>
<dbReference type="InterPro" id="IPR004107">
    <property type="entry name" value="Integrase_SAM-like_N"/>
</dbReference>
<evidence type="ECO:0000256" key="3">
    <source>
        <dbReference type="ARBA" id="ARBA00022618"/>
    </source>
</evidence>
<dbReference type="PROSITE" id="PS51900">
    <property type="entry name" value="CB"/>
    <property type="match status" value="1"/>
</dbReference>
<dbReference type="GO" id="GO:0006310">
    <property type="term" value="P:DNA recombination"/>
    <property type="evidence" value="ECO:0007669"/>
    <property type="project" value="UniProtKB-KW"/>
</dbReference>
<dbReference type="Gene3D" id="1.10.443.10">
    <property type="entry name" value="Intergrase catalytic core"/>
    <property type="match status" value="1"/>
</dbReference>
<dbReference type="GO" id="GO:0015074">
    <property type="term" value="P:DNA integration"/>
    <property type="evidence" value="ECO:0007669"/>
    <property type="project" value="UniProtKB-KW"/>
</dbReference>
<dbReference type="PANTHER" id="PTHR30349:SF77">
    <property type="entry name" value="TYROSINE RECOMBINASE XERC"/>
    <property type="match status" value="1"/>
</dbReference>
<dbReference type="GO" id="GO:0003677">
    <property type="term" value="F:DNA binding"/>
    <property type="evidence" value="ECO:0007669"/>
    <property type="project" value="UniProtKB-UniRule"/>
</dbReference>
<feature type="domain" description="Tyr recombinase" evidence="10">
    <location>
        <begin position="104"/>
        <end position="292"/>
    </location>
</feature>
<dbReference type="InterPro" id="IPR044068">
    <property type="entry name" value="CB"/>
</dbReference>
<keyword evidence="3" id="KW-0132">Cell division</keyword>
<name>A0A4D7JFB6_9BACT</name>
<dbReference type="InterPro" id="IPR010998">
    <property type="entry name" value="Integrase_recombinase_N"/>
</dbReference>
<dbReference type="GO" id="GO:0005737">
    <property type="term" value="C:cytoplasm"/>
    <property type="evidence" value="ECO:0007669"/>
    <property type="project" value="UniProtKB-SubCell"/>
</dbReference>
<feature type="domain" description="Core-binding (CB)" evidence="11">
    <location>
        <begin position="1"/>
        <end position="83"/>
    </location>
</feature>
<dbReference type="GO" id="GO:0007059">
    <property type="term" value="P:chromosome segregation"/>
    <property type="evidence" value="ECO:0007669"/>
    <property type="project" value="UniProtKB-KW"/>
</dbReference>
<evidence type="ECO:0000256" key="7">
    <source>
        <dbReference type="ARBA" id="ARBA00023172"/>
    </source>
</evidence>
<dbReference type="InterPro" id="IPR013762">
    <property type="entry name" value="Integrase-like_cat_sf"/>
</dbReference>
<reference evidence="12 13" key="1">
    <citation type="submission" date="2018-04" db="EMBL/GenBank/DDBJ databases">
        <title>Complete genome uncultured novel isolate.</title>
        <authorList>
            <person name="Merlino G."/>
        </authorList>
    </citation>
    <scope>NUCLEOTIDE SEQUENCE [LARGE SCALE GENOMIC DNA]</scope>
    <source>
        <strain evidence="13">R1DC9</strain>
    </source>
</reference>
<protein>
    <submittedName>
        <fullName evidence="12">Integrase</fullName>
    </submittedName>
</protein>
<evidence type="ECO:0000256" key="5">
    <source>
        <dbReference type="ARBA" id="ARBA00022908"/>
    </source>
</evidence>
<organism evidence="12 13">
    <name type="scientific">Mangrovivirga cuniculi</name>
    <dbReference type="NCBI Taxonomy" id="2715131"/>
    <lineage>
        <taxon>Bacteria</taxon>
        <taxon>Pseudomonadati</taxon>
        <taxon>Bacteroidota</taxon>
        <taxon>Cytophagia</taxon>
        <taxon>Cytophagales</taxon>
        <taxon>Mangrovivirgaceae</taxon>
        <taxon>Mangrovivirga</taxon>
    </lineage>
</organism>
<keyword evidence="8" id="KW-0131">Cell cycle</keyword>
<evidence type="ECO:0000313" key="13">
    <source>
        <dbReference type="Proteomes" id="UP000298616"/>
    </source>
</evidence>
<evidence type="ECO:0000256" key="1">
    <source>
        <dbReference type="ARBA" id="ARBA00004496"/>
    </source>
</evidence>
<dbReference type="Proteomes" id="UP000298616">
    <property type="component" value="Chromosome"/>
</dbReference>
<keyword evidence="6 9" id="KW-0238">DNA-binding</keyword>
<dbReference type="PANTHER" id="PTHR30349">
    <property type="entry name" value="PHAGE INTEGRASE-RELATED"/>
    <property type="match status" value="1"/>
</dbReference>
<dbReference type="InterPro" id="IPR011010">
    <property type="entry name" value="DNA_brk_join_enz"/>
</dbReference>
<dbReference type="PROSITE" id="PS51898">
    <property type="entry name" value="TYR_RECOMBINASE"/>
    <property type="match status" value="1"/>
</dbReference>